<dbReference type="EMBL" id="CAHIKZ030002733">
    <property type="protein sequence ID" value="CAE1291396.1"/>
    <property type="molecule type" value="Genomic_DNA"/>
</dbReference>
<organism evidence="2 3">
    <name type="scientific">Acanthosepion pharaonis</name>
    <name type="common">Pharaoh cuttlefish</name>
    <name type="synonym">Sepia pharaonis</name>
    <dbReference type="NCBI Taxonomy" id="158019"/>
    <lineage>
        <taxon>Eukaryota</taxon>
        <taxon>Metazoa</taxon>
        <taxon>Spiralia</taxon>
        <taxon>Lophotrochozoa</taxon>
        <taxon>Mollusca</taxon>
        <taxon>Cephalopoda</taxon>
        <taxon>Coleoidea</taxon>
        <taxon>Decapodiformes</taxon>
        <taxon>Sepiida</taxon>
        <taxon>Sepiina</taxon>
        <taxon>Sepiidae</taxon>
        <taxon>Acanthosepion</taxon>
    </lineage>
</organism>
<comment type="caution">
    <text evidence="2">The sequence shown here is derived from an EMBL/GenBank/DDBJ whole genome shotgun (WGS) entry which is preliminary data.</text>
</comment>
<evidence type="ECO:0000256" key="1">
    <source>
        <dbReference type="SAM" id="Phobius"/>
    </source>
</evidence>
<name>A0A812D2A7_ACAPH</name>
<dbReference type="AlphaFoldDB" id="A0A812D2A7"/>
<protein>
    <submittedName>
        <fullName evidence="2">Uncharacterized protein</fullName>
    </submittedName>
</protein>
<reference evidence="2" key="1">
    <citation type="submission" date="2021-01" db="EMBL/GenBank/DDBJ databases">
        <authorList>
            <person name="Li R."/>
            <person name="Bekaert M."/>
        </authorList>
    </citation>
    <scope>NUCLEOTIDE SEQUENCE</scope>
    <source>
        <strain evidence="2">Farmed</strain>
    </source>
</reference>
<keyword evidence="1" id="KW-1133">Transmembrane helix</keyword>
<keyword evidence="3" id="KW-1185">Reference proteome</keyword>
<feature type="transmembrane region" description="Helical" evidence="1">
    <location>
        <begin position="164"/>
        <end position="185"/>
    </location>
</feature>
<gene>
    <name evidence="2" type="ORF">SPHA_48748</name>
</gene>
<evidence type="ECO:0000313" key="2">
    <source>
        <dbReference type="EMBL" id="CAE1291396.1"/>
    </source>
</evidence>
<feature type="transmembrane region" description="Helical" evidence="1">
    <location>
        <begin position="12"/>
        <end position="29"/>
    </location>
</feature>
<keyword evidence="1" id="KW-0472">Membrane</keyword>
<evidence type="ECO:0000313" key="3">
    <source>
        <dbReference type="Proteomes" id="UP000597762"/>
    </source>
</evidence>
<sequence length="188" mass="20414">MLPQVKHHLSNHFYFMLGTFFLSLSLSFPTRQQQPTPTLTINACSIQLTPAASSSLLQLPALSCSFQLSPAVSSTPAVSSSLLQLAASSSLLQLPALLQHPAHPNSFQRPPAHPLRHSTDVPLPIPAPADDLIQCLLTTSARFPNKRPLSSYHPPLANKDTVSIVYNGPSVFVILLCYCYLLAFVSPF</sequence>
<keyword evidence="1" id="KW-0812">Transmembrane</keyword>
<proteinExistence type="predicted"/>
<accession>A0A812D2A7</accession>
<dbReference type="Proteomes" id="UP000597762">
    <property type="component" value="Unassembled WGS sequence"/>
</dbReference>